<evidence type="ECO:0000313" key="14">
    <source>
        <dbReference type="Proteomes" id="UP000253094"/>
    </source>
</evidence>
<dbReference type="Pfam" id="PF01135">
    <property type="entry name" value="PCMT"/>
    <property type="match status" value="1"/>
</dbReference>
<dbReference type="PANTHER" id="PTHR11579:SF0">
    <property type="entry name" value="PROTEIN-L-ISOASPARTATE(D-ASPARTATE) O-METHYLTRANSFERASE"/>
    <property type="match status" value="1"/>
</dbReference>
<dbReference type="EMBL" id="QOIL01000004">
    <property type="protein sequence ID" value="RCG31651.1"/>
    <property type="molecule type" value="Genomic_DNA"/>
</dbReference>
<evidence type="ECO:0000256" key="10">
    <source>
        <dbReference type="ARBA" id="ARBA00031323"/>
    </source>
</evidence>
<keyword evidence="8" id="KW-0949">S-adenosyl-L-methionine</keyword>
<dbReference type="GO" id="GO:0005737">
    <property type="term" value="C:cytoplasm"/>
    <property type="evidence" value="ECO:0007669"/>
    <property type="project" value="UniProtKB-SubCell"/>
</dbReference>
<evidence type="ECO:0000256" key="1">
    <source>
        <dbReference type="ARBA" id="ARBA00004496"/>
    </source>
</evidence>
<evidence type="ECO:0000256" key="3">
    <source>
        <dbReference type="ARBA" id="ARBA00011890"/>
    </source>
</evidence>
<dbReference type="InterPro" id="IPR026448">
    <property type="entry name" value="Methyltr_grasp"/>
</dbReference>
<dbReference type="NCBIfam" id="TIGR04188">
    <property type="entry name" value="methyltr_grsp"/>
    <property type="match status" value="1"/>
</dbReference>
<evidence type="ECO:0000256" key="11">
    <source>
        <dbReference type="ARBA" id="ARBA00031350"/>
    </source>
</evidence>
<sequence length="413" mass="44400">MQSQRAVGLVGRRHRVAHRRRHRRPASGGAQVTVHEAVRLRSALADQLAQAGSLRGPGWRDAVESVARERFLGSAIAGATEYGDRWKVIHRDEVTEDEWLELAYRNETWVTQIDGNSVEGARGTITGMPTSSSTMPGLVVLMLEAAQISDSDKVLEVGTGTGYSTALMCHRLADKGVTSIEYDPAVADRARDALTAVGYMPTLVTGDGLAGYDKNAEYGRLIATCSVRYVPMPWMWQVRDGGTITAPLIGWMRGAAFAHLTLGDDGTASGRFLEDDIYFMTARPHGPPPVASPYLASGEVGESRVDPRVLDSPAGLFVAQLAAPSAMRLGGGDEVILWDVATGSQAVTGPDPAGGWTVRQRGPLRLWDAVEDAILVWQSAGSPHQSAYGLTVTGDRQYVWLGEPDGPSWDLPV</sequence>
<reference evidence="13 14" key="1">
    <citation type="submission" date="2018-06" db="EMBL/GenBank/DDBJ databases">
        <title>Sphaerisporangium craniellae sp. nov., isolated from a marine sponge in the South China Sea.</title>
        <authorList>
            <person name="Li L."/>
        </authorList>
    </citation>
    <scope>NUCLEOTIDE SEQUENCE [LARGE SCALE GENOMIC DNA]</scope>
    <source>
        <strain evidence="13 14">CCTCC AA 208026</strain>
    </source>
</reference>
<proteinExistence type="inferred from homology"/>
<dbReference type="InterPro" id="IPR000682">
    <property type="entry name" value="PCMT"/>
</dbReference>
<dbReference type="OrthoDB" id="3501659at2"/>
<evidence type="ECO:0000313" key="13">
    <source>
        <dbReference type="EMBL" id="RCG31651.1"/>
    </source>
</evidence>
<evidence type="ECO:0000256" key="4">
    <source>
        <dbReference type="ARBA" id="ARBA00013346"/>
    </source>
</evidence>
<evidence type="ECO:0000256" key="5">
    <source>
        <dbReference type="ARBA" id="ARBA00022490"/>
    </source>
</evidence>
<keyword evidence="7 13" id="KW-0808">Transferase</keyword>
<comment type="subcellular location">
    <subcellularLocation>
        <location evidence="1">Cytoplasm</location>
    </subcellularLocation>
</comment>
<dbReference type="CDD" id="cd02440">
    <property type="entry name" value="AdoMet_MTases"/>
    <property type="match status" value="1"/>
</dbReference>
<comment type="similarity">
    <text evidence="2">Belongs to the methyltransferase superfamily. L-isoaspartyl/D-aspartyl protein methyltransferase family.</text>
</comment>
<keyword evidence="5" id="KW-0963">Cytoplasm</keyword>
<dbReference type="Gene3D" id="3.40.50.150">
    <property type="entry name" value="Vaccinia Virus protein VP39"/>
    <property type="match status" value="1"/>
</dbReference>
<feature type="region of interest" description="Disordered" evidence="12">
    <location>
        <begin position="1"/>
        <end position="31"/>
    </location>
</feature>
<feature type="compositionally biased region" description="Low complexity" evidence="12">
    <location>
        <begin position="1"/>
        <end position="10"/>
    </location>
</feature>
<evidence type="ECO:0000256" key="8">
    <source>
        <dbReference type="ARBA" id="ARBA00022691"/>
    </source>
</evidence>
<name>A0A367FN10_9ACTN</name>
<gene>
    <name evidence="13" type="ORF">DQ384_08830</name>
</gene>
<evidence type="ECO:0000256" key="12">
    <source>
        <dbReference type="SAM" id="MobiDB-lite"/>
    </source>
</evidence>
<dbReference type="InterPro" id="IPR029063">
    <property type="entry name" value="SAM-dependent_MTases_sf"/>
</dbReference>
<evidence type="ECO:0000256" key="2">
    <source>
        <dbReference type="ARBA" id="ARBA00005369"/>
    </source>
</evidence>
<comment type="caution">
    <text evidence="13">The sequence shown here is derived from an EMBL/GenBank/DDBJ whole genome shotgun (WGS) entry which is preliminary data.</text>
</comment>
<organism evidence="13 14">
    <name type="scientific">Sphaerisporangium album</name>
    <dbReference type="NCBI Taxonomy" id="509200"/>
    <lineage>
        <taxon>Bacteria</taxon>
        <taxon>Bacillati</taxon>
        <taxon>Actinomycetota</taxon>
        <taxon>Actinomycetes</taxon>
        <taxon>Streptosporangiales</taxon>
        <taxon>Streptosporangiaceae</taxon>
        <taxon>Sphaerisporangium</taxon>
    </lineage>
</organism>
<dbReference type="EC" id="2.1.1.77" evidence="3"/>
<accession>A0A367FN10</accession>
<dbReference type="Proteomes" id="UP000253094">
    <property type="component" value="Unassembled WGS sequence"/>
</dbReference>
<evidence type="ECO:0000256" key="6">
    <source>
        <dbReference type="ARBA" id="ARBA00022603"/>
    </source>
</evidence>
<dbReference type="AlphaFoldDB" id="A0A367FN10"/>
<dbReference type="GO" id="GO:0032259">
    <property type="term" value="P:methylation"/>
    <property type="evidence" value="ECO:0007669"/>
    <property type="project" value="UniProtKB-KW"/>
</dbReference>
<protein>
    <recommendedName>
        <fullName evidence="4">Protein-L-isoaspartate O-methyltransferase</fullName>
        <ecNumber evidence="3">2.1.1.77</ecNumber>
    </recommendedName>
    <alternativeName>
        <fullName evidence="11">L-isoaspartyl protein carboxyl methyltransferase</fullName>
    </alternativeName>
    <alternativeName>
        <fullName evidence="9">Protein L-isoaspartyl methyltransferase</fullName>
    </alternativeName>
    <alternativeName>
        <fullName evidence="10">Protein-beta-aspartate methyltransferase</fullName>
    </alternativeName>
</protein>
<keyword evidence="14" id="KW-1185">Reference proteome</keyword>
<dbReference type="PANTHER" id="PTHR11579">
    <property type="entry name" value="PROTEIN-L-ISOASPARTATE O-METHYLTRANSFERASE"/>
    <property type="match status" value="1"/>
</dbReference>
<dbReference type="GO" id="GO:0004719">
    <property type="term" value="F:protein-L-isoaspartate (D-aspartate) O-methyltransferase activity"/>
    <property type="evidence" value="ECO:0007669"/>
    <property type="project" value="UniProtKB-EC"/>
</dbReference>
<evidence type="ECO:0000256" key="7">
    <source>
        <dbReference type="ARBA" id="ARBA00022679"/>
    </source>
</evidence>
<keyword evidence="6 13" id="KW-0489">Methyltransferase</keyword>
<feature type="compositionally biased region" description="Basic residues" evidence="12">
    <location>
        <begin position="11"/>
        <end position="25"/>
    </location>
</feature>
<evidence type="ECO:0000256" key="9">
    <source>
        <dbReference type="ARBA" id="ARBA00030757"/>
    </source>
</evidence>
<dbReference type="SUPFAM" id="SSF53335">
    <property type="entry name" value="S-adenosyl-L-methionine-dependent methyltransferases"/>
    <property type="match status" value="1"/>
</dbReference>